<accession>A0A6P6S8Q7</accession>
<dbReference type="RefSeq" id="XP_027061816.1">
    <property type="nucleotide sequence ID" value="XM_027206015.1"/>
</dbReference>
<reference evidence="3 4" key="2">
    <citation type="submission" date="2025-04" db="UniProtKB">
        <authorList>
            <consortium name="RefSeq"/>
        </authorList>
    </citation>
    <scope>IDENTIFICATION</scope>
    <source>
        <tissue evidence="3 4">Leaves</tissue>
    </source>
</reference>
<dbReference type="Pfam" id="PF11955">
    <property type="entry name" value="PORR"/>
    <property type="match status" value="1"/>
</dbReference>
<organism evidence="2 4">
    <name type="scientific">Coffea arabica</name>
    <name type="common">Arabian coffee</name>
    <dbReference type="NCBI Taxonomy" id="13443"/>
    <lineage>
        <taxon>Eukaryota</taxon>
        <taxon>Viridiplantae</taxon>
        <taxon>Streptophyta</taxon>
        <taxon>Embryophyta</taxon>
        <taxon>Tracheophyta</taxon>
        <taxon>Spermatophyta</taxon>
        <taxon>Magnoliopsida</taxon>
        <taxon>eudicotyledons</taxon>
        <taxon>Gunneridae</taxon>
        <taxon>Pentapetalae</taxon>
        <taxon>asterids</taxon>
        <taxon>lamiids</taxon>
        <taxon>Gentianales</taxon>
        <taxon>Rubiaceae</taxon>
        <taxon>Ixoroideae</taxon>
        <taxon>Gardenieae complex</taxon>
        <taxon>Bertiereae - Coffeeae clade</taxon>
        <taxon>Coffeeae</taxon>
        <taxon>Coffea</taxon>
    </lineage>
</organism>
<name>A0A6P6S8Q7_COFAR</name>
<feature type="domain" description="PORR" evidence="1">
    <location>
        <begin position="60"/>
        <end position="394"/>
    </location>
</feature>
<reference evidence="2" key="1">
    <citation type="journal article" date="2025" name="Foods">
        <title>Unveiling the Microbial Signatures of Arabica Coffee Cherries: Insights into Ripeness Specific Diversity, Functional Traits, and Implications for Quality and Safety.</title>
        <authorList>
            <consortium name="RefSeq"/>
            <person name="Tenea G.N."/>
            <person name="Cifuentes V."/>
            <person name="Reyes P."/>
            <person name="Cevallos-Vallejos M."/>
        </authorList>
    </citation>
    <scope>NUCLEOTIDE SEQUENCE [LARGE SCALE GENOMIC DNA]</scope>
</reference>
<dbReference type="PANTHER" id="PTHR31476">
    <property type="entry name" value="PROTEIN WHAT'S THIS FACTOR 1 HOMOLOG, CHLOROPLASTIC"/>
    <property type="match status" value="1"/>
</dbReference>
<dbReference type="InterPro" id="IPR045040">
    <property type="entry name" value="PORR_fam"/>
</dbReference>
<protein>
    <submittedName>
        <fullName evidence="3 4">Protein WHAT'S THIS FACTOR 1 homolog, chloroplastic-like</fullName>
    </submittedName>
</protein>
<dbReference type="InterPro" id="IPR021099">
    <property type="entry name" value="PORR_domain"/>
</dbReference>
<dbReference type="GeneID" id="113688252"/>
<evidence type="ECO:0000259" key="1">
    <source>
        <dbReference type="Pfam" id="PF11955"/>
    </source>
</evidence>
<dbReference type="AlphaFoldDB" id="A0A6P6S8Q7"/>
<evidence type="ECO:0000313" key="3">
    <source>
        <dbReference type="RefSeq" id="XP_027061816.1"/>
    </source>
</evidence>
<dbReference type="RefSeq" id="XP_027061817.1">
    <property type="nucleotide sequence ID" value="XM_027206016.1"/>
</dbReference>
<evidence type="ECO:0000313" key="4">
    <source>
        <dbReference type="RefSeq" id="XP_027061817.1"/>
    </source>
</evidence>
<dbReference type="GO" id="GO:0003723">
    <property type="term" value="F:RNA binding"/>
    <property type="evidence" value="ECO:0007669"/>
    <property type="project" value="InterPro"/>
</dbReference>
<proteinExistence type="predicted"/>
<dbReference type="PANTHER" id="PTHR31476:SF11">
    <property type="entry name" value="UBIQUITIN CARBOXYL-TERMINAL HYDROLASE FAMILY PROTEIN"/>
    <property type="match status" value="1"/>
</dbReference>
<dbReference type="Proteomes" id="UP001652660">
    <property type="component" value="Chromosome 5e"/>
</dbReference>
<gene>
    <name evidence="3 4" type="primary">LOC113688252</name>
</gene>
<evidence type="ECO:0000313" key="2">
    <source>
        <dbReference type="Proteomes" id="UP001652660"/>
    </source>
</evidence>
<keyword evidence="2" id="KW-1185">Reference proteome</keyword>
<dbReference type="OrthoDB" id="1676166at2759"/>
<sequence length="408" mass="46341">MGKNSLFRRMHKSLESFLFDMRGTLGVYSPTSFGKTGFMRVSIMHISSGGSRPKKKIYYRAPELDKVMDLQKKPAMILRLKSIIQSQKDESLLLRDLEKEVGFVQKWNFVAVIEKNPSIFHVTGGDRTPPRVMLTHKAGKIAALEGAARDQMEPILVKNLRKLLMLSINCRVPMETVELVQDELGLPSNFKESLIPKYPQFFSLKAVDGRDYLHLEHWDSSLAVTVREERLACKGSLYPGSHSEKGRISKDGNFQGPFAFQLRFPAGFRPNMSYLKELERWQRMEFPSPYLNASRFNIADPKARKRVVGVLHELLSLTMEKRLTSGQLEAFHSEYQLPARLLLCLIKHHGIFYLTNKGAKSTVILKEGYEGSTLVGKCPLLVFRDKFISLTGRKEIDTALELSSSAIS</sequence>